<proteinExistence type="predicted"/>
<evidence type="ECO:0000313" key="2">
    <source>
        <dbReference type="Proteomes" id="UP000324222"/>
    </source>
</evidence>
<organism evidence="1 2">
    <name type="scientific">Portunus trituberculatus</name>
    <name type="common">Swimming crab</name>
    <name type="synonym">Neptunus trituberculatus</name>
    <dbReference type="NCBI Taxonomy" id="210409"/>
    <lineage>
        <taxon>Eukaryota</taxon>
        <taxon>Metazoa</taxon>
        <taxon>Ecdysozoa</taxon>
        <taxon>Arthropoda</taxon>
        <taxon>Crustacea</taxon>
        <taxon>Multicrustacea</taxon>
        <taxon>Malacostraca</taxon>
        <taxon>Eumalacostraca</taxon>
        <taxon>Eucarida</taxon>
        <taxon>Decapoda</taxon>
        <taxon>Pleocyemata</taxon>
        <taxon>Brachyura</taxon>
        <taxon>Eubrachyura</taxon>
        <taxon>Portunoidea</taxon>
        <taxon>Portunidae</taxon>
        <taxon>Portuninae</taxon>
        <taxon>Portunus</taxon>
    </lineage>
</organism>
<keyword evidence="2" id="KW-1185">Reference proteome</keyword>
<dbReference type="EMBL" id="VSRR010070086">
    <property type="protein sequence ID" value="MPC85956.1"/>
    <property type="molecule type" value="Genomic_DNA"/>
</dbReference>
<accession>A0A5B7IW83</accession>
<name>A0A5B7IW83_PORTR</name>
<dbReference type="Proteomes" id="UP000324222">
    <property type="component" value="Unassembled WGS sequence"/>
</dbReference>
<gene>
    <name evidence="1" type="ORF">E2C01_080762</name>
</gene>
<protein>
    <submittedName>
        <fullName evidence="1">Uncharacterized protein</fullName>
    </submittedName>
</protein>
<reference evidence="1 2" key="1">
    <citation type="submission" date="2019-05" db="EMBL/GenBank/DDBJ databases">
        <title>Another draft genome of Portunus trituberculatus and its Hox gene families provides insights of decapod evolution.</title>
        <authorList>
            <person name="Jeong J.-H."/>
            <person name="Song I."/>
            <person name="Kim S."/>
            <person name="Choi T."/>
            <person name="Kim D."/>
            <person name="Ryu S."/>
            <person name="Kim W."/>
        </authorList>
    </citation>
    <scope>NUCLEOTIDE SEQUENCE [LARGE SCALE GENOMIC DNA]</scope>
    <source>
        <tissue evidence="1">Muscle</tissue>
    </source>
</reference>
<comment type="caution">
    <text evidence="1">The sequence shown here is derived from an EMBL/GenBank/DDBJ whole genome shotgun (WGS) entry which is preliminary data.</text>
</comment>
<evidence type="ECO:0000313" key="1">
    <source>
        <dbReference type="EMBL" id="MPC85956.1"/>
    </source>
</evidence>
<sequence>MAVEGVDRVAKVLVQAGARRAMRDLFSPNIFLKLTCYLPASFNITACSPSPFLPSLRQTTAKLSKQPN</sequence>
<dbReference type="AlphaFoldDB" id="A0A5B7IW83"/>